<dbReference type="InterPro" id="IPR027417">
    <property type="entry name" value="P-loop_NTPase"/>
</dbReference>
<evidence type="ECO:0000256" key="1">
    <source>
        <dbReference type="ARBA" id="ARBA00004651"/>
    </source>
</evidence>
<feature type="domain" description="ABC transmembrane type-1" evidence="12">
    <location>
        <begin position="18"/>
        <end position="284"/>
    </location>
</feature>
<feature type="transmembrane region" description="Helical" evidence="10">
    <location>
        <begin position="12"/>
        <end position="37"/>
    </location>
</feature>
<sequence length="605" mass="68830">MWQMFRILPTKIKMFFGLGVIFVLINVALTMVLPIFLSQFIPLLVQDKESLLHPKNEEIIRIFNTMIIFKGTKDAALRFLIITSLAIILSATITSIVSLLIVIWAGENASNFYRDTLFKKYQKLSLKDISVLTQESLITRINDDVAVFWEFLINATTALIKAPLYIIVGLVFAFYTDKNFALVIVGIIPVLVVVFLIIFAKSNPLIKKNRINLDKITKEAEETIVGARFIRANNLQEEQKRKFFKINKMWLKNETKVFKIFSFGTPAFFAIVNLVIVAIFIMAAKIGHFDKQLLAKINIFVEFEFILALGIMIFSQFIGSAIRAKISSKRITEVLNWKYDNLNVPNGYMITEYFGQSNDMKNYGIEFKDLSFKYFESSADYALKNINFKIDGSKTLGIIGPTGSGKSTIANLIVNNMKYTEGQILINNKQVKEINSKDLHEKVGIVYQEAKLYSGTVKSNLLFAKKDATQTQMEKALKNACADSFIQTFEDRLDHKIEQKGKNLSGGQKQRLSIARTLLNEPKILILDDSTSALDNITTKKLINNINTNYNCTTVIISQKVNSIKHADLILVMDKGEILAKGKHDELLETCEWYKQINENQQFQQ</sequence>
<dbReference type="PANTHER" id="PTHR43394:SF1">
    <property type="entry name" value="ATP-BINDING CASSETTE SUB-FAMILY B MEMBER 10, MITOCHONDRIAL"/>
    <property type="match status" value="1"/>
</dbReference>
<protein>
    <submittedName>
        <fullName evidence="13">ABC-type multidrug/protein/lipid transport system ATPase component</fullName>
        <ecNumber evidence="13">3.6.3.-</ecNumber>
    </submittedName>
</protein>
<proteinExistence type="inferred from homology"/>
<dbReference type="GO" id="GO:0005524">
    <property type="term" value="F:ATP binding"/>
    <property type="evidence" value="ECO:0007669"/>
    <property type="project" value="UniProtKB-KW"/>
</dbReference>
<feature type="domain" description="ABC transporter" evidence="11">
    <location>
        <begin position="365"/>
        <end position="600"/>
    </location>
</feature>
<evidence type="ECO:0000313" key="13">
    <source>
        <dbReference type="EMBL" id="VEU70172.1"/>
    </source>
</evidence>
<keyword evidence="4" id="KW-1003">Cell membrane</keyword>
<dbReference type="InterPro" id="IPR011527">
    <property type="entry name" value="ABC1_TM_dom"/>
</dbReference>
<gene>
    <name evidence="13" type="primary">mldB1_2</name>
    <name evidence="13" type="ORF">NCTC10194_00172</name>
</gene>
<dbReference type="InterPro" id="IPR017871">
    <property type="entry name" value="ABC_transporter-like_CS"/>
</dbReference>
<feature type="transmembrane region" description="Helical" evidence="10">
    <location>
        <begin position="303"/>
        <end position="322"/>
    </location>
</feature>
<dbReference type="PANTHER" id="PTHR43394">
    <property type="entry name" value="ATP-DEPENDENT PERMEASE MDL1, MITOCHONDRIAL"/>
    <property type="match status" value="1"/>
</dbReference>
<evidence type="ECO:0000256" key="7">
    <source>
        <dbReference type="ARBA" id="ARBA00022840"/>
    </source>
</evidence>
<dbReference type="InterPro" id="IPR036640">
    <property type="entry name" value="ABC1_TM_sf"/>
</dbReference>
<keyword evidence="3" id="KW-0813">Transport</keyword>
<evidence type="ECO:0000256" key="8">
    <source>
        <dbReference type="ARBA" id="ARBA00022989"/>
    </source>
</evidence>
<dbReference type="Gene3D" id="3.40.50.300">
    <property type="entry name" value="P-loop containing nucleotide triphosphate hydrolases"/>
    <property type="match status" value="1"/>
</dbReference>
<dbReference type="InterPro" id="IPR039421">
    <property type="entry name" value="Type_1_exporter"/>
</dbReference>
<dbReference type="EMBL" id="LR215024">
    <property type="protein sequence ID" value="VEU70172.1"/>
    <property type="molecule type" value="Genomic_DNA"/>
</dbReference>
<keyword evidence="6" id="KW-0547">Nucleotide-binding</keyword>
<dbReference type="InterPro" id="IPR003593">
    <property type="entry name" value="AAA+_ATPase"/>
</dbReference>
<keyword evidence="5 10" id="KW-0812">Transmembrane</keyword>
<feature type="transmembrane region" description="Helical" evidence="10">
    <location>
        <begin position="257"/>
        <end position="283"/>
    </location>
</feature>
<evidence type="ECO:0000259" key="12">
    <source>
        <dbReference type="PROSITE" id="PS50929"/>
    </source>
</evidence>
<evidence type="ECO:0000256" key="2">
    <source>
        <dbReference type="ARBA" id="ARBA00005417"/>
    </source>
</evidence>
<keyword evidence="9 10" id="KW-0472">Membrane</keyword>
<dbReference type="SUPFAM" id="SSF52540">
    <property type="entry name" value="P-loop containing nucleoside triphosphate hydrolases"/>
    <property type="match status" value="1"/>
</dbReference>
<dbReference type="Proteomes" id="UP000290815">
    <property type="component" value="Chromosome"/>
</dbReference>
<comment type="similarity">
    <text evidence="2">Belongs to the ABC transporter superfamily.</text>
</comment>
<feature type="transmembrane region" description="Helical" evidence="10">
    <location>
        <begin position="180"/>
        <end position="200"/>
    </location>
</feature>
<organism evidence="13 14">
    <name type="scientific">Mycoplasmopsis glycophila</name>
    <dbReference type="NCBI Taxonomy" id="171285"/>
    <lineage>
        <taxon>Bacteria</taxon>
        <taxon>Bacillati</taxon>
        <taxon>Mycoplasmatota</taxon>
        <taxon>Mycoplasmoidales</taxon>
        <taxon>Metamycoplasmataceae</taxon>
        <taxon>Mycoplasmopsis</taxon>
    </lineage>
</organism>
<dbReference type="InterPro" id="IPR003439">
    <property type="entry name" value="ABC_transporter-like_ATP-bd"/>
</dbReference>
<dbReference type="GO" id="GO:0005886">
    <property type="term" value="C:plasma membrane"/>
    <property type="evidence" value="ECO:0007669"/>
    <property type="project" value="UniProtKB-SubCell"/>
</dbReference>
<feature type="transmembrane region" description="Helical" evidence="10">
    <location>
        <begin position="79"/>
        <end position="105"/>
    </location>
</feature>
<keyword evidence="14" id="KW-1185">Reference proteome</keyword>
<evidence type="ECO:0000256" key="6">
    <source>
        <dbReference type="ARBA" id="ARBA00022741"/>
    </source>
</evidence>
<comment type="subcellular location">
    <subcellularLocation>
        <location evidence="1">Cell membrane</location>
        <topology evidence="1">Multi-pass membrane protein</topology>
    </subcellularLocation>
</comment>
<evidence type="ECO:0000256" key="4">
    <source>
        <dbReference type="ARBA" id="ARBA00022475"/>
    </source>
</evidence>
<evidence type="ECO:0000256" key="9">
    <source>
        <dbReference type="ARBA" id="ARBA00023136"/>
    </source>
</evidence>
<dbReference type="Gene3D" id="1.20.1560.10">
    <property type="entry name" value="ABC transporter type 1, transmembrane domain"/>
    <property type="match status" value="1"/>
</dbReference>
<dbReference type="EC" id="3.6.3.-" evidence="13"/>
<dbReference type="SMART" id="SM00382">
    <property type="entry name" value="AAA"/>
    <property type="match status" value="1"/>
</dbReference>
<dbReference type="FunFam" id="3.40.50.300:FF:000221">
    <property type="entry name" value="Multidrug ABC transporter ATP-binding protein"/>
    <property type="match status" value="1"/>
</dbReference>
<feature type="transmembrane region" description="Helical" evidence="10">
    <location>
        <begin position="151"/>
        <end position="174"/>
    </location>
</feature>
<dbReference type="PROSITE" id="PS50929">
    <property type="entry name" value="ABC_TM1F"/>
    <property type="match status" value="1"/>
</dbReference>
<dbReference type="KEGG" id="mgly:NCTC10194_00172"/>
<evidence type="ECO:0000313" key="14">
    <source>
        <dbReference type="Proteomes" id="UP000290815"/>
    </source>
</evidence>
<dbReference type="Pfam" id="PF00005">
    <property type="entry name" value="ABC_tran"/>
    <property type="match status" value="1"/>
</dbReference>
<dbReference type="SUPFAM" id="SSF90123">
    <property type="entry name" value="ABC transporter transmembrane region"/>
    <property type="match status" value="1"/>
</dbReference>
<dbReference type="Pfam" id="PF00664">
    <property type="entry name" value="ABC_membrane"/>
    <property type="match status" value="1"/>
</dbReference>
<dbReference type="RefSeq" id="WP_027333567.1">
    <property type="nucleotide sequence ID" value="NZ_LR215024.1"/>
</dbReference>
<keyword evidence="7" id="KW-0067">ATP-binding</keyword>
<evidence type="ECO:0000256" key="10">
    <source>
        <dbReference type="SAM" id="Phobius"/>
    </source>
</evidence>
<keyword evidence="13" id="KW-0378">Hydrolase</keyword>
<dbReference type="PROSITE" id="PS00211">
    <property type="entry name" value="ABC_TRANSPORTER_1"/>
    <property type="match status" value="1"/>
</dbReference>
<evidence type="ECO:0000259" key="11">
    <source>
        <dbReference type="PROSITE" id="PS50893"/>
    </source>
</evidence>
<dbReference type="AlphaFoldDB" id="A0A449AUL7"/>
<dbReference type="GO" id="GO:0016887">
    <property type="term" value="F:ATP hydrolysis activity"/>
    <property type="evidence" value="ECO:0007669"/>
    <property type="project" value="InterPro"/>
</dbReference>
<name>A0A449AUL7_9BACT</name>
<reference evidence="13 14" key="1">
    <citation type="submission" date="2019-01" db="EMBL/GenBank/DDBJ databases">
        <authorList>
            <consortium name="Pathogen Informatics"/>
        </authorList>
    </citation>
    <scope>NUCLEOTIDE SEQUENCE [LARGE SCALE GENOMIC DNA]</scope>
    <source>
        <strain evidence="13 14">NCTC10194</strain>
    </source>
</reference>
<dbReference type="GO" id="GO:0015421">
    <property type="term" value="F:ABC-type oligopeptide transporter activity"/>
    <property type="evidence" value="ECO:0007669"/>
    <property type="project" value="TreeGrafter"/>
</dbReference>
<evidence type="ECO:0000256" key="5">
    <source>
        <dbReference type="ARBA" id="ARBA00022692"/>
    </source>
</evidence>
<evidence type="ECO:0000256" key="3">
    <source>
        <dbReference type="ARBA" id="ARBA00022448"/>
    </source>
</evidence>
<dbReference type="PROSITE" id="PS50893">
    <property type="entry name" value="ABC_TRANSPORTER_2"/>
    <property type="match status" value="1"/>
</dbReference>
<accession>A0A449AUL7</accession>
<keyword evidence="8 10" id="KW-1133">Transmembrane helix</keyword>